<dbReference type="PROSITE" id="PS50110">
    <property type="entry name" value="RESPONSE_REGULATORY"/>
    <property type="match status" value="1"/>
</dbReference>
<dbReference type="Gene3D" id="3.40.50.2300">
    <property type="match status" value="1"/>
</dbReference>
<reference evidence="8" key="1">
    <citation type="submission" date="2022-10" db="EMBL/GenBank/DDBJ databases">
        <authorList>
            <person name="Koch H."/>
        </authorList>
    </citation>
    <scope>NUCLEOTIDE SEQUENCE</scope>
    <source>
        <strain evidence="8">DNF</strain>
    </source>
</reference>
<dbReference type="AlphaFoldDB" id="A0AA86T9J3"/>
<dbReference type="InterPro" id="IPR016032">
    <property type="entry name" value="Sig_transdc_resp-reg_C-effctor"/>
</dbReference>
<keyword evidence="2" id="KW-0805">Transcription regulation</keyword>
<feature type="modified residue" description="4-aspartylphosphate" evidence="5">
    <location>
        <position position="55"/>
    </location>
</feature>
<evidence type="ECO:0000256" key="5">
    <source>
        <dbReference type="PROSITE-ProRule" id="PRU00169"/>
    </source>
</evidence>
<feature type="domain" description="HTH luxR-type" evidence="6">
    <location>
        <begin position="151"/>
        <end position="216"/>
    </location>
</feature>
<keyword evidence="1 5" id="KW-0597">Phosphoprotein</keyword>
<dbReference type="PRINTS" id="PR00038">
    <property type="entry name" value="HTHLUXR"/>
</dbReference>
<feature type="domain" description="Response regulatory" evidence="7">
    <location>
        <begin position="6"/>
        <end position="120"/>
    </location>
</feature>
<dbReference type="PANTHER" id="PTHR43214">
    <property type="entry name" value="TWO-COMPONENT RESPONSE REGULATOR"/>
    <property type="match status" value="1"/>
</dbReference>
<accession>A0AA86T9J3</accession>
<evidence type="ECO:0000256" key="4">
    <source>
        <dbReference type="ARBA" id="ARBA00023163"/>
    </source>
</evidence>
<dbReference type="SMART" id="SM00448">
    <property type="entry name" value="REC"/>
    <property type="match status" value="1"/>
</dbReference>
<dbReference type="InterPro" id="IPR000792">
    <property type="entry name" value="Tscrpt_reg_LuxR_C"/>
</dbReference>
<proteinExistence type="predicted"/>
<evidence type="ECO:0000313" key="8">
    <source>
        <dbReference type="EMBL" id="CAI4032793.1"/>
    </source>
</evidence>
<keyword evidence="3 8" id="KW-0238">DNA-binding</keyword>
<evidence type="ECO:0000256" key="1">
    <source>
        <dbReference type="ARBA" id="ARBA00022553"/>
    </source>
</evidence>
<dbReference type="PROSITE" id="PS50043">
    <property type="entry name" value="HTH_LUXR_2"/>
    <property type="match status" value="1"/>
</dbReference>
<dbReference type="InterPro" id="IPR011006">
    <property type="entry name" value="CheY-like_superfamily"/>
</dbReference>
<dbReference type="CDD" id="cd17535">
    <property type="entry name" value="REC_NarL-like"/>
    <property type="match status" value="1"/>
</dbReference>
<keyword evidence="4" id="KW-0804">Transcription</keyword>
<dbReference type="GO" id="GO:0000160">
    <property type="term" value="P:phosphorelay signal transduction system"/>
    <property type="evidence" value="ECO:0007669"/>
    <property type="project" value="InterPro"/>
</dbReference>
<dbReference type="Proteomes" id="UP001179121">
    <property type="component" value="Chromosome"/>
</dbReference>
<evidence type="ECO:0000259" key="7">
    <source>
        <dbReference type="PROSITE" id="PS50110"/>
    </source>
</evidence>
<dbReference type="InterPro" id="IPR039420">
    <property type="entry name" value="WalR-like"/>
</dbReference>
<protein>
    <submittedName>
        <fullName evidence="8">Response regulator containing a CheY-like receiver domain and an HTH DNA-binding domain protein</fullName>
    </submittedName>
</protein>
<dbReference type="Pfam" id="PF00196">
    <property type="entry name" value="GerE"/>
    <property type="match status" value="1"/>
</dbReference>
<name>A0AA86T9J3_9BACT</name>
<keyword evidence="9" id="KW-1185">Reference proteome</keyword>
<dbReference type="CDD" id="cd06170">
    <property type="entry name" value="LuxR_C_like"/>
    <property type="match status" value="1"/>
</dbReference>
<dbReference type="GO" id="GO:0006355">
    <property type="term" value="P:regulation of DNA-templated transcription"/>
    <property type="evidence" value="ECO:0007669"/>
    <property type="project" value="InterPro"/>
</dbReference>
<dbReference type="SUPFAM" id="SSF46894">
    <property type="entry name" value="C-terminal effector domain of the bipartite response regulators"/>
    <property type="match status" value="1"/>
</dbReference>
<evidence type="ECO:0000259" key="6">
    <source>
        <dbReference type="PROSITE" id="PS50043"/>
    </source>
</evidence>
<evidence type="ECO:0000256" key="3">
    <source>
        <dbReference type="ARBA" id="ARBA00023125"/>
    </source>
</evidence>
<dbReference type="SUPFAM" id="SSF52172">
    <property type="entry name" value="CheY-like"/>
    <property type="match status" value="1"/>
</dbReference>
<dbReference type="RefSeq" id="WP_289269504.1">
    <property type="nucleotide sequence ID" value="NZ_OX365700.1"/>
</dbReference>
<dbReference type="KEGG" id="nti:DNFV4_03223"/>
<organism evidence="8 9">
    <name type="scientific">Nitrospira tepida</name>
    <dbReference type="NCBI Taxonomy" id="2973512"/>
    <lineage>
        <taxon>Bacteria</taxon>
        <taxon>Pseudomonadati</taxon>
        <taxon>Nitrospirota</taxon>
        <taxon>Nitrospiria</taxon>
        <taxon>Nitrospirales</taxon>
        <taxon>Nitrospiraceae</taxon>
        <taxon>Nitrospira</taxon>
    </lineage>
</organism>
<dbReference type="InterPro" id="IPR001789">
    <property type="entry name" value="Sig_transdc_resp-reg_receiver"/>
</dbReference>
<dbReference type="EMBL" id="OX365700">
    <property type="protein sequence ID" value="CAI4032793.1"/>
    <property type="molecule type" value="Genomic_DNA"/>
</dbReference>
<evidence type="ECO:0000256" key="2">
    <source>
        <dbReference type="ARBA" id="ARBA00023015"/>
    </source>
</evidence>
<dbReference type="Pfam" id="PF00072">
    <property type="entry name" value="Response_reg"/>
    <property type="match status" value="1"/>
</dbReference>
<dbReference type="SMART" id="SM00421">
    <property type="entry name" value="HTH_LUXR"/>
    <property type="match status" value="1"/>
</dbReference>
<sequence>MASKPRVIVADDHELVAEGIQKLLEPYCTLVGRVADGRALLKAVEDQKPDIAVVDIALPLLNGLDASRQILKASPGIKIVILTMHGENNFVREAFRVGVSGYVLKQSVSSELVLALNEVLKGRTFVSPMVAQGLVDRAVNPAAPEGPSAEGGDFAQGLSMRQREVLQLVAEGKSIKEIAAILNVSIKTVEFHKTRIMKELKLHTTAELTKYAIANGLVSIQ</sequence>
<dbReference type="GO" id="GO:0003677">
    <property type="term" value="F:DNA binding"/>
    <property type="evidence" value="ECO:0007669"/>
    <property type="project" value="UniProtKB-KW"/>
</dbReference>
<evidence type="ECO:0000313" key="9">
    <source>
        <dbReference type="Proteomes" id="UP001179121"/>
    </source>
</evidence>
<gene>
    <name evidence="8" type="ORF">DNFV4_03223</name>
</gene>
<dbReference type="PANTHER" id="PTHR43214:SF41">
    <property type="entry name" value="NITRATE_NITRITE RESPONSE REGULATOR PROTEIN NARP"/>
    <property type="match status" value="1"/>
</dbReference>
<dbReference type="InterPro" id="IPR058245">
    <property type="entry name" value="NreC/VraR/RcsB-like_REC"/>
</dbReference>